<gene>
    <name evidence="2" type="ORF">LAH08_03542</name>
</gene>
<feature type="compositionally biased region" description="Basic and acidic residues" evidence="1">
    <location>
        <begin position="165"/>
        <end position="188"/>
    </location>
</feature>
<feature type="region of interest" description="Disordered" evidence="1">
    <location>
        <begin position="43"/>
        <end position="80"/>
    </location>
</feature>
<organism evidence="2 3">
    <name type="scientific">Micromonospora noduli</name>
    <dbReference type="NCBI Taxonomy" id="709876"/>
    <lineage>
        <taxon>Bacteria</taxon>
        <taxon>Bacillati</taxon>
        <taxon>Actinomycetota</taxon>
        <taxon>Actinomycetes</taxon>
        <taxon>Micromonosporales</taxon>
        <taxon>Micromonosporaceae</taxon>
        <taxon>Micromonospora</taxon>
    </lineage>
</organism>
<protein>
    <submittedName>
        <fullName evidence="2">Uncharacterized protein</fullName>
    </submittedName>
</protein>
<feature type="region of interest" description="Disordered" evidence="1">
    <location>
        <begin position="161"/>
        <end position="242"/>
    </location>
</feature>
<dbReference type="Proteomes" id="UP000248966">
    <property type="component" value="Unassembled WGS sequence"/>
</dbReference>
<accession>A0A328N0Y1</accession>
<proteinExistence type="predicted"/>
<dbReference type="AlphaFoldDB" id="A0A328N0Y1"/>
<evidence type="ECO:0000313" key="2">
    <source>
        <dbReference type="EMBL" id="RAN99617.1"/>
    </source>
</evidence>
<feature type="region of interest" description="Disordered" evidence="1">
    <location>
        <begin position="1"/>
        <end position="28"/>
    </location>
</feature>
<name>A0A328N0Y1_9ACTN</name>
<feature type="compositionally biased region" description="Polar residues" evidence="1">
    <location>
        <begin position="210"/>
        <end position="238"/>
    </location>
</feature>
<feature type="compositionally biased region" description="Polar residues" evidence="1">
    <location>
        <begin position="60"/>
        <end position="73"/>
    </location>
</feature>
<dbReference type="EMBL" id="PYAA01000022">
    <property type="protein sequence ID" value="RAN99617.1"/>
    <property type="molecule type" value="Genomic_DNA"/>
</dbReference>
<evidence type="ECO:0000256" key="1">
    <source>
        <dbReference type="SAM" id="MobiDB-lite"/>
    </source>
</evidence>
<comment type="caution">
    <text evidence="2">The sequence shown here is derived from an EMBL/GenBank/DDBJ whole genome shotgun (WGS) entry which is preliminary data.</text>
</comment>
<reference evidence="2 3" key="1">
    <citation type="submission" date="2018-03" db="EMBL/GenBank/DDBJ databases">
        <title>Defining the species Micromonospora saelicesensis and Micromonospora noduli under the framework of genomics.</title>
        <authorList>
            <person name="Riesco R."/>
            <person name="Trujillo M.E."/>
        </authorList>
    </citation>
    <scope>NUCLEOTIDE SEQUENCE [LARGE SCALE GENOMIC DNA]</scope>
    <source>
        <strain evidence="2 3">LAH08</strain>
    </source>
</reference>
<evidence type="ECO:0000313" key="3">
    <source>
        <dbReference type="Proteomes" id="UP000248966"/>
    </source>
</evidence>
<feature type="compositionally biased region" description="Basic and acidic residues" evidence="1">
    <location>
        <begin position="199"/>
        <end position="209"/>
    </location>
</feature>
<sequence>MVALLAPPSVTSRRSAYGPQRTGPDHKLAGWFTASRSVEYDLHRNSGPAVGTRHILRRSPSATPQQPATNPRLQSGHRPPYRLLAIPPAPRRVHFSGRTATWALITSSGCAANIALDIGGDRWSALRRRSTPPRARAPTWWQTHRQDHRNARNTTAVLWSGQTEHGGRRDLGRMRMPDRRCGRFDPRDPLAGVSPTKGNEGDDLRRWLESTRTPAQRQRTSTQTSSPKLAISSSTPQPRSAAERRSLIECVADLVVHGVAAAADELAARQMTTAPDQHLCWSGAVSAPGGG</sequence>